<keyword evidence="3 11" id="KW-0812">Transmembrane</keyword>
<dbReference type="PROSITE" id="PS50835">
    <property type="entry name" value="IG_LIKE"/>
    <property type="match status" value="4"/>
</dbReference>
<evidence type="ECO:0000313" key="16">
    <source>
        <dbReference type="RefSeq" id="XP_045548616.1"/>
    </source>
</evidence>
<dbReference type="Pfam" id="PF00041">
    <property type="entry name" value="fn3"/>
    <property type="match status" value="6"/>
</dbReference>
<comment type="subcellular location">
    <subcellularLocation>
        <location evidence="1">Membrane</location>
        <topology evidence="1">Single-pass type I membrane protein</topology>
    </subcellularLocation>
</comment>
<feature type="domain" description="Fibronectin type-III" evidence="14">
    <location>
        <begin position="664"/>
        <end position="757"/>
    </location>
</feature>
<dbReference type="PANTHER" id="PTHR44170:SF8">
    <property type="entry name" value="NETRIN RECEPTOR DCC"/>
    <property type="match status" value="1"/>
</dbReference>
<feature type="domain" description="Ig-like" evidence="13">
    <location>
        <begin position="38"/>
        <end position="143"/>
    </location>
</feature>
<dbReference type="RefSeq" id="XP_045548616.1">
    <property type="nucleotide sequence ID" value="XM_045692660.1"/>
</dbReference>
<dbReference type="InterPro" id="IPR007110">
    <property type="entry name" value="Ig-like_dom"/>
</dbReference>
<dbReference type="PRINTS" id="PR00014">
    <property type="entry name" value="FNTYPEIII"/>
</dbReference>
<evidence type="ECO:0000256" key="2">
    <source>
        <dbReference type="ARBA" id="ARBA00009588"/>
    </source>
</evidence>
<feature type="compositionally biased region" description="Gly residues" evidence="10">
    <location>
        <begin position="1370"/>
        <end position="1379"/>
    </location>
</feature>
<keyword evidence="7" id="KW-1015">Disulfide bond</keyword>
<keyword evidence="5 11" id="KW-1133">Transmembrane helix</keyword>
<dbReference type="Gene3D" id="2.60.40.10">
    <property type="entry name" value="Immunoglobulins"/>
    <property type="match status" value="10"/>
</dbReference>
<dbReference type="SMART" id="SM00408">
    <property type="entry name" value="IGc2"/>
    <property type="match status" value="4"/>
</dbReference>
<dbReference type="InterPro" id="IPR003598">
    <property type="entry name" value="Ig_sub2"/>
</dbReference>
<evidence type="ECO:0000256" key="11">
    <source>
        <dbReference type="SAM" id="Phobius"/>
    </source>
</evidence>
<feature type="domain" description="Fibronectin type-III" evidence="14">
    <location>
        <begin position="569"/>
        <end position="659"/>
    </location>
</feature>
<feature type="chain" id="PRO_5046962886" evidence="12">
    <location>
        <begin position="29"/>
        <end position="1511"/>
    </location>
</feature>
<dbReference type="SUPFAM" id="SSF48726">
    <property type="entry name" value="Immunoglobulin"/>
    <property type="match status" value="4"/>
</dbReference>
<feature type="signal peptide" evidence="12">
    <location>
        <begin position="1"/>
        <end position="28"/>
    </location>
</feature>
<gene>
    <name evidence="16" type="primary">LOC106568544</name>
</gene>
<evidence type="ECO:0000256" key="10">
    <source>
        <dbReference type="SAM" id="MobiDB-lite"/>
    </source>
</evidence>
<keyword evidence="4" id="KW-0677">Repeat</keyword>
<feature type="domain" description="Fibronectin type-III" evidence="14">
    <location>
        <begin position="470"/>
        <end position="563"/>
    </location>
</feature>
<evidence type="ECO:0000256" key="5">
    <source>
        <dbReference type="ARBA" id="ARBA00022989"/>
    </source>
</evidence>
<dbReference type="GeneID" id="106568544"/>
<feature type="region of interest" description="Disordered" evidence="10">
    <location>
        <begin position="431"/>
        <end position="459"/>
    </location>
</feature>
<evidence type="ECO:0000259" key="13">
    <source>
        <dbReference type="PROSITE" id="PS50835"/>
    </source>
</evidence>
<protein>
    <submittedName>
        <fullName evidence="16">Netrin receptor DCC isoform X2</fullName>
    </submittedName>
</protein>
<dbReference type="PANTHER" id="PTHR44170">
    <property type="entry name" value="PROTEIN SIDEKICK"/>
    <property type="match status" value="1"/>
</dbReference>
<feature type="domain" description="Ig-like" evidence="13">
    <location>
        <begin position="241"/>
        <end position="335"/>
    </location>
</feature>
<comment type="similarity">
    <text evidence="2">Belongs to the immunoglobulin superfamily. DCC family.</text>
</comment>
<evidence type="ECO:0000256" key="9">
    <source>
        <dbReference type="ARBA" id="ARBA00023319"/>
    </source>
</evidence>
<feature type="compositionally biased region" description="Low complexity" evidence="10">
    <location>
        <begin position="1228"/>
        <end position="1248"/>
    </location>
</feature>
<feature type="domain" description="Fibronectin type-III" evidence="14">
    <location>
        <begin position="764"/>
        <end position="860"/>
    </location>
</feature>
<dbReference type="Pfam" id="PF06583">
    <property type="entry name" value="Neogenin_C"/>
    <property type="match status" value="1"/>
</dbReference>
<reference evidence="16" key="1">
    <citation type="submission" date="2025-08" db="UniProtKB">
        <authorList>
            <consortium name="RefSeq"/>
        </authorList>
    </citation>
    <scope>IDENTIFICATION</scope>
</reference>
<keyword evidence="12" id="KW-0732">Signal</keyword>
<dbReference type="Pfam" id="PF07679">
    <property type="entry name" value="I-set"/>
    <property type="match status" value="1"/>
</dbReference>
<sequence>MDGSFGCICLKILSVFVWLCYLAGDSTSYSAETSSSSPSQTGQVFVDFSLVLEPQDTVILRGGVLQLDCEAQSDQGIPVIVWKKDGVLLSAVVDERRQQFPNGSLVVQNVVHSRHHRPDEGSYQCLAALEGVGAIVSRTAKVTVSGPLKLVVPTESVSSYLGDTALLRCEVTGDPMPVVRWQKNREDLPLTLTPESRVVVLPSGSLQVSKVQPPDSATYRCLADNPGSARTGSDADLRVLPEPGTTRGLIFLQQPQRVTSLLGRDAVLECSASGFPTPAFHWTRGTEIIQSRSKKYSLLGGSNLLISSVTDDDSGSYSCVAFNKNQNITASCELSVLVPPQFLNYPTNTYSYESTDMELECAVTGNPPPTVRWMKNGEEVIPSDYFQIVDGSNLQILGLVKSDEGFYQCVAENEAGNAQAMAQLILREPEPVASPTPAPQVPSPESPTSLTYSSPPPPVVPSSGVLLPSAPRDVAPVLVSSRFVRLSWRPPQETRGTVQTYGIYYSQDTVNRERSVNVSEPETLQLTVSNLKPEETYSFRVVAYNDNGPGERSETLKLTTPPELKVPGPVENLQVESISPTSIQASWDAPVYANGPLLGYRLLWTEIPSRKEQSVEVNGQSYKMEGLQKFTEYSLCVLALNRYGPGISTEDMSITTLSDVPSGPPQNISLEVVLSRSIKVSWQPPPPNSQNGFITGYKLRYRKTGRRGDQEAIEPNNFWYLFTGLEKGSQYSFQIAAMTANGTGPASEWFTAETPENDLDESQVPNQPSSLHVRPLPNSIIMSWTPPLNPNILVRGYIIGYGVGSPYAETVRVDSKQRYYAIENLEPSSHYVISLKAFNNAGEGVPLYESAVTRSITDSVDPSDDDLFHLFDKYPTPMPDTSTPMIPPVGVQAVALTPDSVRVSWADNSMTKNQKTTEVRYYSVKWKTSYSTSGKFKSADTTALSHTVTGLKPNTMYEFAVMVTKGRKSSTWSMTAHATTYEAAPSSAPKDLTVISREGRPRAILISWQPPMEANGRVVGYILYYTLDKNMPIDDWVMESISGDRLTHQVMDLNLDTVYYFRIQAKNAKGVGPLSDPIHFRTNKVEHPDKMANDQGRHGDGSYWPSDNNLIDRSSLNDIGQMRPPHGSVTPQKNSNLLVIIVVSVGAVTVVVVVIVALICTRRSSAQQRKKRATHSTGKRKGSQKDLRPPDLWIHHEEMELKNIEKPASAAPSGCDSPIQGSIQEIRSQSVSHSQSESQMGSKSSHSGVDNDEASSCISTLERSLAARRATRTKLMIPMDSQPSNTPVVSAIPVPILESSQYPGILPSPTCGYNHGTLTTHPKFTLRPMPFPSLTVDRCYAAAMSTEGSTPLGVQQQQHSLITSSSSQPGVGGVGGGGELSLPGTEEVGATSTRTIPTACVRPTHPLRSFANPLLPPPMGAIDPKVYTPMMPHSSASLPKPTVKTASLGQAGKARSPLLPVSVPTAPEVGEEGQKQPEDSANVYEQDDLSEQMASLEGLMKQLNAITGSAF</sequence>
<evidence type="ECO:0000256" key="4">
    <source>
        <dbReference type="ARBA" id="ARBA00022737"/>
    </source>
</evidence>
<feature type="compositionally biased region" description="Basic residues" evidence="10">
    <location>
        <begin position="1168"/>
        <end position="1182"/>
    </location>
</feature>
<dbReference type="PROSITE" id="PS50853">
    <property type="entry name" value="FN3"/>
    <property type="match status" value="6"/>
</dbReference>
<name>A0ABM3CPY1_SALSA</name>
<feature type="domain" description="Fibronectin type-III" evidence="14">
    <location>
        <begin position="887"/>
        <end position="983"/>
    </location>
</feature>
<feature type="domain" description="Ig-like" evidence="13">
    <location>
        <begin position="147"/>
        <end position="238"/>
    </location>
</feature>
<dbReference type="SMART" id="SM00409">
    <property type="entry name" value="IG"/>
    <property type="match status" value="5"/>
</dbReference>
<dbReference type="SMART" id="SM00060">
    <property type="entry name" value="FN3"/>
    <property type="match status" value="6"/>
</dbReference>
<dbReference type="InterPro" id="IPR003961">
    <property type="entry name" value="FN3_dom"/>
</dbReference>
<dbReference type="InterPro" id="IPR013098">
    <property type="entry name" value="Ig_I-set"/>
</dbReference>
<keyword evidence="15" id="KW-1185">Reference proteome</keyword>
<dbReference type="InterPro" id="IPR003599">
    <property type="entry name" value="Ig_sub"/>
</dbReference>
<keyword evidence="16" id="KW-0675">Receptor</keyword>
<evidence type="ECO:0000256" key="1">
    <source>
        <dbReference type="ARBA" id="ARBA00004479"/>
    </source>
</evidence>
<proteinExistence type="inferred from homology"/>
<evidence type="ECO:0000259" key="14">
    <source>
        <dbReference type="PROSITE" id="PS50853"/>
    </source>
</evidence>
<keyword evidence="9" id="KW-0393">Immunoglobulin domain</keyword>
<feature type="region of interest" description="Disordered" evidence="10">
    <location>
        <begin position="1363"/>
        <end position="1391"/>
    </location>
</feature>
<evidence type="ECO:0000256" key="12">
    <source>
        <dbReference type="SAM" id="SignalP"/>
    </source>
</evidence>
<evidence type="ECO:0000256" key="6">
    <source>
        <dbReference type="ARBA" id="ARBA00023136"/>
    </source>
</evidence>
<keyword evidence="8" id="KW-0325">Glycoprotein</keyword>
<dbReference type="InterPro" id="IPR013783">
    <property type="entry name" value="Ig-like_fold"/>
</dbReference>
<keyword evidence="6 11" id="KW-0472">Membrane</keyword>
<evidence type="ECO:0000256" key="7">
    <source>
        <dbReference type="ARBA" id="ARBA00023157"/>
    </source>
</evidence>
<dbReference type="InterPro" id="IPR036179">
    <property type="entry name" value="Ig-like_dom_sf"/>
</dbReference>
<feature type="region of interest" description="Disordered" evidence="10">
    <location>
        <begin position="1226"/>
        <end position="1256"/>
    </location>
</feature>
<evidence type="ECO:0000313" key="15">
    <source>
        <dbReference type="Proteomes" id="UP001652741"/>
    </source>
</evidence>
<feature type="region of interest" description="Disordered" evidence="10">
    <location>
        <begin position="1432"/>
        <end position="1483"/>
    </location>
</feature>
<feature type="domain" description="Ig-like" evidence="13">
    <location>
        <begin position="340"/>
        <end position="425"/>
    </location>
</feature>
<organism evidence="15 16">
    <name type="scientific">Salmo salar</name>
    <name type="common">Atlantic salmon</name>
    <dbReference type="NCBI Taxonomy" id="8030"/>
    <lineage>
        <taxon>Eukaryota</taxon>
        <taxon>Metazoa</taxon>
        <taxon>Chordata</taxon>
        <taxon>Craniata</taxon>
        <taxon>Vertebrata</taxon>
        <taxon>Euteleostomi</taxon>
        <taxon>Actinopterygii</taxon>
        <taxon>Neopterygii</taxon>
        <taxon>Teleostei</taxon>
        <taxon>Protacanthopterygii</taxon>
        <taxon>Salmoniformes</taxon>
        <taxon>Salmonidae</taxon>
        <taxon>Salmoninae</taxon>
        <taxon>Salmo</taxon>
    </lineage>
</organism>
<evidence type="ECO:0000256" key="3">
    <source>
        <dbReference type="ARBA" id="ARBA00022692"/>
    </source>
</evidence>
<accession>A0ABM3CPY1</accession>
<evidence type="ECO:0000256" key="8">
    <source>
        <dbReference type="ARBA" id="ARBA00023180"/>
    </source>
</evidence>
<dbReference type="InterPro" id="IPR036116">
    <property type="entry name" value="FN3_sf"/>
</dbReference>
<feature type="region of interest" description="Disordered" evidence="10">
    <location>
        <begin position="1165"/>
        <end position="1191"/>
    </location>
</feature>
<dbReference type="Pfam" id="PF13927">
    <property type="entry name" value="Ig_3"/>
    <property type="match status" value="2"/>
</dbReference>
<feature type="transmembrane region" description="Helical" evidence="11">
    <location>
        <begin position="1137"/>
        <end position="1161"/>
    </location>
</feature>
<dbReference type="InterPro" id="IPR010560">
    <property type="entry name" value="Neogenin_C"/>
</dbReference>
<dbReference type="SUPFAM" id="SSF49265">
    <property type="entry name" value="Fibronectin type III"/>
    <property type="match status" value="3"/>
</dbReference>
<feature type="compositionally biased region" description="Pro residues" evidence="10">
    <location>
        <begin position="432"/>
        <end position="445"/>
    </location>
</feature>
<dbReference type="CDD" id="cd00063">
    <property type="entry name" value="FN3"/>
    <property type="match status" value="6"/>
</dbReference>
<dbReference type="Proteomes" id="UP001652741">
    <property type="component" value="Chromosome ssa13"/>
</dbReference>
<feature type="domain" description="Fibronectin type-III" evidence="14">
    <location>
        <begin position="988"/>
        <end position="1085"/>
    </location>
</feature>